<evidence type="ECO:0000313" key="1">
    <source>
        <dbReference type="EMBL" id="QSI91221.1"/>
    </source>
</evidence>
<dbReference type="InterPro" id="IPR016123">
    <property type="entry name" value="Mog1/PsbP_a/b/a-sand"/>
</dbReference>
<sequence length="149" mass="16320">MSQPAEYVLSEGILLLPETAQDHSVTIVKLLKSRATLVITRAWDVRPGDEQAYIDQQLVKVKRDMKNFAGDEPQESRFGPLPAREIAMRFETQGVKVAQRLLVVRLESHLLALTFSCSGGFDAEALAVWDDIRQGFIPTTAPGGPGDGG</sequence>
<organism evidence="1 2">
    <name type="scientific">Erwinia amylovora</name>
    <name type="common">Fire blight bacteria</name>
    <dbReference type="NCBI Taxonomy" id="552"/>
    <lineage>
        <taxon>Bacteria</taxon>
        <taxon>Pseudomonadati</taxon>
        <taxon>Pseudomonadota</taxon>
        <taxon>Gammaproteobacteria</taxon>
        <taxon>Enterobacterales</taxon>
        <taxon>Erwiniaceae</taxon>
        <taxon>Erwinia</taxon>
    </lineage>
</organism>
<evidence type="ECO:0000313" key="2">
    <source>
        <dbReference type="Proteomes" id="UP000662840"/>
    </source>
</evidence>
<dbReference type="RefSeq" id="WP_013035847.1">
    <property type="nucleotide sequence ID" value="NZ_CP024970.1"/>
</dbReference>
<protein>
    <submittedName>
        <fullName evidence="1">DUF1795 domain-containing protein</fullName>
    </submittedName>
</protein>
<name>A0ABX7MH71_ERWAM</name>
<dbReference type="EMBL" id="CP066796">
    <property type="protein sequence ID" value="QSI91221.1"/>
    <property type="molecule type" value="Genomic_DNA"/>
</dbReference>
<reference evidence="1 2" key="1">
    <citation type="submission" date="2020-12" db="EMBL/GenBank/DDBJ databases">
        <title>Genome sequence of Erwinia amylovora ATCC15580, a type strain.</title>
        <authorList>
            <person name="Kang I.-J."/>
            <person name="Roh E."/>
        </authorList>
    </citation>
    <scope>NUCLEOTIDE SEQUENCE [LARGE SCALE GENOMIC DNA]</scope>
    <source>
        <strain evidence="1 2">ATCC 15580</strain>
    </source>
</reference>
<dbReference type="Proteomes" id="UP000662840">
    <property type="component" value="Chromosome"/>
</dbReference>
<dbReference type="Gene3D" id="3.40.1000.10">
    <property type="entry name" value="Mog1/PsbP, alpha/beta/alpha sandwich"/>
    <property type="match status" value="1"/>
</dbReference>
<keyword evidence="2" id="KW-1185">Reference proteome</keyword>
<gene>
    <name evidence="1" type="ORF">JGC47_14175</name>
</gene>
<proteinExistence type="predicted"/>
<dbReference type="SUPFAM" id="SSF55724">
    <property type="entry name" value="Mog1p/PsbP-like"/>
    <property type="match status" value="1"/>
</dbReference>
<accession>A0ABX7MH71</accession>
<dbReference type="GeneID" id="97607149"/>
<dbReference type="InterPro" id="IPR014894">
    <property type="entry name" value="DcrB/EagT6"/>
</dbReference>
<dbReference type="Pfam" id="PF08786">
    <property type="entry name" value="DcrB"/>
    <property type="match status" value="1"/>
</dbReference>